<evidence type="ECO:0000259" key="2">
    <source>
        <dbReference type="Pfam" id="PF09349"/>
    </source>
</evidence>
<evidence type="ECO:0000313" key="4">
    <source>
        <dbReference type="Proteomes" id="UP000095009"/>
    </source>
</evidence>
<dbReference type="EMBL" id="KV454409">
    <property type="protein sequence ID" value="ODQ66094.1"/>
    <property type="molecule type" value="Genomic_DNA"/>
</dbReference>
<evidence type="ECO:0000313" key="3">
    <source>
        <dbReference type="EMBL" id="ODQ66094.1"/>
    </source>
</evidence>
<keyword evidence="1" id="KW-0659">Purine metabolism</keyword>
<dbReference type="AlphaFoldDB" id="A0A1E3PLM8"/>
<dbReference type="Proteomes" id="UP000095009">
    <property type="component" value="Unassembled WGS sequence"/>
</dbReference>
<protein>
    <recommendedName>
        <fullName evidence="2">Oxo-4-hydroxy-4-carboxy-5-ureidoimidazoline decarboxylase domain-containing protein</fullName>
    </recommendedName>
</protein>
<proteinExistence type="predicted"/>
<dbReference type="Pfam" id="PF09349">
    <property type="entry name" value="OHCU_decarbox"/>
    <property type="match status" value="1"/>
</dbReference>
<accession>A0A1E3PLM8</accession>
<evidence type="ECO:0000256" key="1">
    <source>
        <dbReference type="ARBA" id="ARBA00022631"/>
    </source>
</evidence>
<dbReference type="STRING" id="857566.A0A1E3PLM8"/>
<dbReference type="SUPFAM" id="SSF158694">
    <property type="entry name" value="UraD-Like"/>
    <property type="match status" value="1"/>
</dbReference>
<sequence>MSDYTLPPSEIIHTYSLSKDEKTTLLHHLFEPCPALVAYLLPLVLDKESPDTPYESYQTFIEYSRKALIRLIQDGINQGTGEVDPRISEIIAAHPRLGARKVDSQHSQAEQKSLEASSVEEAQKLHYLNNLYEKTFPGLRYVVFVNGRSREVIMNNITERIERHDIAKERIEAINAMCDIAKDRAKKIAMTG</sequence>
<dbReference type="InterPro" id="IPR018020">
    <property type="entry name" value="OHCU_decarboxylase"/>
</dbReference>
<keyword evidence="4" id="KW-1185">Reference proteome</keyword>
<dbReference type="Gene3D" id="1.10.3330.10">
    <property type="entry name" value="Oxo-4-hydroxy-4-carboxy-5-ureidoimidazoline decarboxylase"/>
    <property type="match status" value="1"/>
</dbReference>
<dbReference type="OrthoDB" id="5398391at2759"/>
<dbReference type="PANTHER" id="PTHR37987">
    <property type="entry name" value="CHROMOSOME 9, WHOLE GENOME SHOTGUN SEQUENCE"/>
    <property type="match status" value="1"/>
</dbReference>
<reference evidence="3 4" key="1">
    <citation type="journal article" date="2016" name="Proc. Natl. Acad. Sci. U.S.A.">
        <title>Comparative genomics of biotechnologically important yeasts.</title>
        <authorList>
            <person name="Riley R."/>
            <person name="Haridas S."/>
            <person name="Wolfe K.H."/>
            <person name="Lopes M.R."/>
            <person name="Hittinger C.T."/>
            <person name="Goeker M."/>
            <person name="Salamov A.A."/>
            <person name="Wisecaver J.H."/>
            <person name="Long T.M."/>
            <person name="Calvey C.H."/>
            <person name="Aerts A.L."/>
            <person name="Barry K.W."/>
            <person name="Choi C."/>
            <person name="Clum A."/>
            <person name="Coughlan A.Y."/>
            <person name="Deshpande S."/>
            <person name="Douglass A.P."/>
            <person name="Hanson S.J."/>
            <person name="Klenk H.-P."/>
            <person name="LaButti K.M."/>
            <person name="Lapidus A."/>
            <person name="Lindquist E.A."/>
            <person name="Lipzen A.M."/>
            <person name="Meier-Kolthoff J.P."/>
            <person name="Ohm R.A."/>
            <person name="Otillar R.P."/>
            <person name="Pangilinan J.L."/>
            <person name="Peng Y."/>
            <person name="Rokas A."/>
            <person name="Rosa C.A."/>
            <person name="Scheuner C."/>
            <person name="Sibirny A.A."/>
            <person name="Slot J.C."/>
            <person name="Stielow J.B."/>
            <person name="Sun H."/>
            <person name="Kurtzman C.P."/>
            <person name="Blackwell M."/>
            <person name="Grigoriev I.V."/>
            <person name="Jeffries T.W."/>
        </authorList>
    </citation>
    <scope>NUCLEOTIDE SEQUENCE [LARGE SCALE GENOMIC DNA]</scope>
    <source>
        <strain evidence="3 4">DSM 6958</strain>
    </source>
</reference>
<dbReference type="GO" id="GO:0006144">
    <property type="term" value="P:purine nucleobase metabolic process"/>
    <property type="evidence" value="ECO:0007669"/>
    <property type="project" value="UniProtKB-KW"/>
</dbReference>
<dbReference type="PANTHER" id="PTHR37987:SF1">
    <property type="entry name" value="OXO-4-HYDROXY-4-CARBOXY-5-UREIDOIMIDAZOLINE DECARBOXYLASE DOMAIN-CONTAINING PROTEIN"/>
    <property type="match status" value="1"/>
</dbReference>
<feature type="domain" description="Oxo-4-hydroxy-4-carboxy-5-ureidoimidazoline decarboxylase" evidence="2">
    <location>
        <begin position="16"/>
        <end position="186"/>
    </location>
</feature>
<dbReference type="InterPro" id="IPR036778">
    <property type="entry name" value="OHCU_decarboxylase_sf"/>
</dbReference>
<organism evidence="3 4">
    <name type="scientific">Nadsonia fulvescens var. elongata DSM 6958</name>
    <dbReference type="NCBI Taxonomy" id="857566"/>
    <lineage>
        <taxon>Eukaryota</taxon>
        <taxon>Fungi</taxon>
        <taxon>Dikarya</taxon>
        <taxon>Ascomycota</taxon>
        <taxon>Saccharomycotina</taxon>
        <taxon>Dipodascomycetes</taxon>
        <taxon>Dipodascales</taxon>
        <taxon>Dipodascales incertae sedis</taxon>
        <taxon>Nadsonia</taxon>
    </lineage>
</organism>
<gene>
    <name evidence="3" type="ORF">NADFUDRAFT_24746</name>
</gene>
<name>A0A1E3PLM8_9ASCO</name>